<dbReference type="Proteomes" id="UP000515909">
    <property type="component" value="Chromosome"/>
</dbReference>
<dbReference type="GO" id="GO:0003677">
    <property type="term" value="F:DNA binding"/>
    <property type="evidence" value="ECO:0007669"/>
    <property type="project" value="UniProtKB-KW"/>
</dbReference>
<dbReference type="Pfam" id="PF00392">
    <property type="entry name" value="GntR"/>
    <property type="match status" value="1"/>
</dbReference>
<dbReference type="InterPro" id="IPR036390">
    <property type="entry name" value="WH_DNA-bd_sf"/>
</dbReference>
<dbReference type="SMART" id="SM00895">
    <property type="entry name" value="FCD"/>
    <property type="match status" value="1"/>
</dbReference>
<dbReference type="PANTHER" id="PTHR43537">
    <property type="entry name" value="TRANSCRIPTIONAL REGULATOR, GNTR FAMILY"/>
    <property type="match status" value="1"/>
</dbReference>
<dbReference type="GO" id="GO:0003700">
    <property type="term" value="F:DNA-binding transcription factor activity"/>
    <property type="evidence" value="ECO:0007669"/>
    <property type="project" value="InterPro"/>
</dbReference>
<dbReference type="CDD" id="cd07377">
    <property type="entry name" value="WHTH_GntR"/>
    <property type="match status" value="1"/>
</dbReference>
<dbReference type="PROSITE" id="PS50949">
    <property type="entry name" value="HTH_GNTR"/>
    <property type="match status" value="1"/>
</dbReference>
<evidence type="ECO:0000256" key="1">
    <source>
        <dbReference type="ARBA" id="ARBA00023015"/>
    </source>
</evidence>
<accession>A0A6N8HZI7</accession>
<gene>
    <name evidence="5" type="primary">rspR_2</name>
    <name evidence="5" type="ORF">CAFE_19340</name>
    <name evidence="6" type="ORF">HCR03_06950</name>
</gene>
<evidence type="ECO:0000256" key="2">
    <source>
        <dbReference type="ARBA" id="ARBA00023125"/>
    </source>
</evidence>
<dbReference type="InterPro" id="IPR011711">
    <property type="entry name" value="GntR_C"/>
</dbReference>
<dbReference type="KEGG" id="cfem:HCR03_06950"/>
<feature type="domain" description="HTH gntR-type" evidence="4">
    <location>
        <begin position="4"/>
        <end position="71"/>
    </location>
</feature>
<evidence type="ECO:0000313" key="7">
    <source>
        <dbReference type="Proteomes" id="UP000469440"/>
    </source>
</evidence>
<dbReference type="AlphaFoldDB" id="A0A6N8HZI7"/>
<evidence type="ECO:0000313" key="8">
    <source>
        <dbReference type="Proteomes" id="UP000515909"/>
    </source>
</evidence>
<sequence>MSANSLKEKAYHMIKEKIVSCEYLPNTFLNENILQKEIGVSRTPIRDAIGRLEQENLVRILPKKGIVVSDLSINEISSIYEVRLLIEPFAIERYADKIDKATLLNYKNYYSQNNSFGNIDEAYQIDDEIHHIFISATQNKYLIQTYENIQVQNCRIRILSGKKIEERMERSNQEHIRILDAVMSDQFEQAARYMAEHLQNAKKAAFSLILSNGGWDYPSVNAAGSSFLPQNSFAAVSRHLIAPGKKED</sequence>
<organism evidence="5 7">
    <name type="scientific">Caproicibacter fermentans</name>
    <dbReference type="NCBI Taxonomy" id="2576756"/>
    <lineage>
        <taxon>Bacteria</taxon>
        <taxon>Bacillati</taxon>
        <taxon>Bacillota</taxon>
        <taxon>Clostridia</taxon>
        <taxon>Eubacteriales</taxon>
        <taxon>Acutalibacteraceae</taxon>
        <taxon>Caproicibacter</taxon>
    </lineage>
</organism>
<evidence type="ECO:0000256" key="3">
    <source>
        <dbReference type="ARBA" id="ARBA00023163"/>
    </source>
</evidence>
<reference evidence="5 7" key="1">
    <citation type="submission" date="2019-09" db="EMBL/GenBank/DDBJ databases">
        <title>Genome sequence of Clostridium sp. EA1.</title>
        <authorList>
            <person name="Poehlein A."/>
            <person name="Bengelsdorf F.R."/>
            <person name="Daniel R."/>
        </authorList>
    </citation>
    <scope>NUCLEOTIDE SEQUENCE [LARGE SCALE GENOMIC DNA]</scope>
    <source>
        <strain evidence="5 7">EA1</strain>
    </source>
</reference>
<evidence type="ECO:0000259" key="4">
    <source>
        <dbReference type="PROSITE" id="PS50949"/>
    </source>
</evidence>
<dbReference type="Gene3D" id="1.20.120.530">
    <property type="entry name" value="GntR ligand-binding domain-like"/>
    <property type="match status" value="1"/>
</dbReference>
<dbReference type="EMBL" id="VWXL01000053">
    <property type="protein sequence ID" value="MVB11226.1"/>
    <property type="molecule type" value="Genomic_DNA"/>
</dbReference>
<reference evidence="6 8" key="2">
    <citation type="submission" date="2020-08" db="EMBL/GenBank/DDBJ databases">
        <title>The isolate Caproiciproducens sp. 7D4C2 produces n-caproate at mildly acidic conditions from hexoses: genome and rBOX comparison with related strains and chain-elongating bacteria.</title>
        <authorList>
            <person name="Esquivel-Elizondo S."/>
            <person name="Bagci C."/>
            <person name="Temovska M."/>
            <person name="Jeon B.S."/>
            <person name="Bessarab I."/>
            <person name="Williams R.B.H."/>
            <person name="Huson D.H."/>
            <person name="Angenent L.T."/>
        </authorList>
    </citation>
    <scope>NUCLEOTIDE SEQUENCE [LARGE SCALE GENOMIC DNA]</scope>
    <source>
        <strain evidence="6 8">7D4C2</strain>
    </source>
</reference>
<dbReference type="SMART" id="SM00345">
    <property type="entry name" value="HTH_GNTR"/>
    <property type="match status" value="1"/>
</dbReference>
<keyword evidence="7" id="KW-1185">Reference proteome</keyword>
<evidence type="ECO:0000313" key="5">
    <source>
        <dbReference type="EMBL" id="MVB11226.1"/>
    </source>
</evidence>
<keyword evidence="1" id="KW-0805">Transcription regulation</keyword>
<proteinExistence type="predicted"/>
<dbReference type="InterPro" id="IPR000524">
    <property type="entry name" value="Tscrpt_reg_HTH_GntR"/>
</dbReference>
<dbReference type="InterPro" id="IPR008920">
    <property type="entry name" value="TF_FadR/GntR_C"/>
</dbReference>
<dbReference type="SUPFAM" id="SSF48008">
    <property type="entry name" value="GntR ligand-binding domain-like"/>
    <property type="match status" value="1"/>
</dbReference>
<dbReference type="RefSeq" id="WP_066649756.1">
    <property type="nucleotide sequence ID" value="NZ_CP060286.1"/>
</dbReference>
<dbReference type="SUPFAM" id="SSF46785">
    <property type="entry name" value="Winged helix' DNA-binding domain"/>
    <property type="match status" value="1"/>
</dbReference>
<keyword evidence="2" id="KW-0238">DNA-binding</keyword>
<keyword evidence="3" id="KW-0804">Transcription</keyword>
<evidence type="ECO:0000313" key="6">
    <source>
        <dbReference type="EMBL" id="QNK41964.1"/>
    </source>
</evidence>
<protein>
    <submittedName>
        <fullName evidence="6">GntR family transcriptional regulator</fullName>
    </submittedName>
    <submittedName>
        <fullName evidence="5">HTH-type transcriptional repressor RspR</fullName>
    </submittedName>
</protein>
<name>A0A6N8HZI7_9FIRM</name>
<dbReference type="Pfam" id="PF07729">
    <property type="entry name" value="FCD"/>
    <property type="match status" value="1"/>
</dbReference>
<dbReference type="PANTHER" id="PTHR43537:SF24">
    <property type="entry name" value="GLUCONATE OPERON TRANSCRIPTIONAL REPRESSOR"/>
    <property type="match status" value="1"/>
</dbReference>
<dbReference type="Gene3D" id="1.10.10.10">
    <property type="entry name" value="Winged helix-like DNA-binding domain superfamily/Winged helix DNA-binding domain"/>
    <property type="match status" value="1"/>
</dbReference>
<accession>A0A7G8TEC3</accession>
<dbReference type="Proteomes" id="UP000469440">
    <property type="component" value="Unassembled WGS sequence"/>
</dbReference>
<dbReference type="EMBL" id="CP060286">
    <property type="protein sequence ID" value="QNK41964.1"/>
    <property type="molecule type" value="Genomic_DNA"/>
</dbReference>
<dbReference type="InterPro" id="IPR036388">
    <property type="entry name" value="WH-like_DNA-bd_sf"/>
</dbReference>